<dbReference type="InterPro" id="IPR013785">
    <property type="entry name" value="Aldolase_TIM"/>
</dbReference>
<feature type="binding site" evidence="13 14">
    <location>
        <position position="57"/>
    </location>
    <ligand>
        <name>[4Fe-4S] cluster</name>
        <dbReference type="ChEBI" id="CHEBI:49883"/>
        <note>4Fe-4S-S-AdoMet</note>
    </ligand>
</feature>
<dbReference type="Pfam" id="PF04055">
    <property type="entry name" value="Radical_SAM"/>
    <property type="match status" value="1"/>
</dbReference>
<dbReference type="PROSITE" id="PS51918">
    <property type="entry name" value="RADICAL_SAM"/>
    <property type="match status" value="1"/>
</dbReference>
<feature type="binding site" evidence="13 14">
    <location>
        <position position="189"/>
    </location>
    <ligand>
        <name>[2Fe-2S] cluster</name>
        <dbReference type="ChEBI" id="CHEBI:190135"/>
    </ligand>
</feature>
<dbReference type="GO" id="GO:0009102">
    <property type="term" value="P:biotin biosynthetic process"/>
    <property type="evidence" value="ECO:0007669"/>
    <property type="project" value="UniProtKB-UniRule"/>
</dbReference>
<evidence type="ECO:0000256" key="5">
    <source>
        <dbReference type="ARBA" id="ARBA00022679"/>
    </source>
</evidence>
<feature type="binding site" evidence="13 14">
    <location>
        <position position="60"/>
    </location>
    <ligand>
        <name>[4Fe-4S] cluster</name>
        <dbReference type="ChEBI" id="CHEBI:49883"/>
        <note>4Fe-4S-S-AdoMet</note>
    </ligand>
</feature>
<dbReference type="GO" id="GO:0004076">
    <property type="term" value="F:biotin synthase activity"/>
    <property type="evidence" value="ECO:0007669"/>
    <property type="project" value="UniProtKB-UniRule"/>
</dbReference>
<dbReference type="InterPro" id="IPR058240">
    <property type="entry name" value="rSAM_sf"/>
</dbReference>
<keyword evidence="11 13" id="KW-0411">Iron-sulfur</keyword>
<evidence type="ECO:0000256" key="2">
    <source>
        <dbReference type="ARBA" id="ARBA00010765"/>
    </source>
</evidence>
<dbReference type="PIRSF" id="PIRSF001619">
    <property type="entry name" value="Biotin_synth"/>
    <property type="match status" value="1"/>
</dbReference>
<feature type="binding site" evidence="13 14">
    <location>
        <position position="53"/>
    </location>
    <ligand>
        <name>[4Fe-4S] cluster</name>
        <dbReference type="ChEBI" id="CHEBI:49883"/>
        <note>4Fe-4S-S-AdoMet</note>
    </ligand>
</feature>
<comment type="caution">
    <text evidence="16">The sequence shown here is derived from an EMBL/GenBank/DDBJ whole genome shotgun (WGS) entry which is preliminary data.</text>
</comment>
<evidence type="ECO:0000259" key="15">
    <source>
        <dbReference type="PROSITE" id="PS51918"/>
    </source>
</evidence>
<dbReference type="GO" id="GO:0051537">
    <property type="term" value="F:2 iron, 2 sulfur cluster binding"/>
    <property type="evidence" value="ECO:0007669"/>
    <property type="project" value="UniProtKB-KW"/>
</dbReference>
<feature type="binding site" evidence="13 14">
    <location>
        <position position="129"/>
    </location>
    <ligand>
        <name>[2Fe-2S] cluster</name>
        <dbReference type="ChEBI" id="CHEBI:190135"/>
    </ligand>
</feature>
<dbReference type="UniPathway" id="UPA00078">
    <property type="reaction ID" value="UER00162"/>
</dbReference>
<dbReference type="Proteomes" id="UP000292919">
    <property type="component" value="Unassembled WGS sequence"/>
</dbReference>
<comment type="subunit">
    <text evidence="13">Homodimer.</text>
</comment>
<reference evidence="16 17" key="1">
    <citation type="submission" date="2018-12" db="EMBL/GenBank/DDBJ databases">
        <title>First genome draft of Desulfovibrio legallis sp. nov.</title>
        <authorList>
            <person name="Ben Dhia O."/>
            <person name="Najjari A."/>
            <person name="Ferjani R."/>
            <person name="Fhoula I."/>
            <person name="Fardeau M.-L."/>
            <person name="Boudabbous A."/>
            <person name="Ouzari H.I."/>
        </authorList>
    </citation>
    <scope>NUCLEOTIDE SEQUENCE [LARGE SCALE GENOMIC DNA]</scope>
    <source>
        <strain evidence="16 17">H1T</strain>
    </source>
</reference>
<keyword evidence="10 13" id="KW-0408">Iron</keyword>
<name>A0A6H3FF08_9BACT</name>
<dbReference type="GO" id="GO:0005506">
    <property type="term" value="F:iron ion binding"/>
    <property type="evidence" value="ECO:0007669"/>
    <property type="project" value="UniProtKB-UniRule"/>
</dbReference>
<comment type="cofactor">
    <cofactor evidence="13">
        <name>[2Fe-2S] cluster</name>
        <dbReference type="ChEBI" id="CHEBI:190135"/>
    </cofactor>
    <text evidence="13">Binds 1 [2Fe-2S] cluster. The cluster is coordinated with 3 cysteines and 1 arginine.</text>
</comment>
<feature type="binding site" evidence="13 14">
    <location>
        <position position="259"/>
    </location>
    <ligand>
        <name>[2Fe-2S] cluster</name>
        <dbReference type="ChEBI" id="CHEBI:190135"/>
    </ligand>
</feature>
<evidence type="ECO:0000256" key="1">
    <source>
        <dbReference type="ARBA" id="ARBA00004942"/>
    </source>
</evidence>
<evidence type="ECO:0000256" key="9">
    <source>
        <dbReference type="ARBA" id="ARBA00022756"/>
    </source>
</evidence>
<protein>
    <recommendedName>
        <fullName evidence="3 13">Biotin synthase</fullName>
        <ecNumber evidence="3 13">2.8.1.6</ecNumber>
    </recommendedName>
</protein>
<evidence type="ECO:0000256" key="10">
    <source>
        <dbReference type="ARBA" id="ARBA00023004"/>
    </source>
</evidence>
<dbReference type="PANTHER" id="PTHR22976">
    <property type="entry name" value="BIOTIN SYNTHASE"/>
    <property type="match status" value="1"/>
</dbReference>
<keyword evidence="9 13" id="KW-0093">Biotin biosynthesis</keyword>
<proteinExistence type="inferred from homology"/>
<keyword evidence="6 13" id="KW-0949">S-adenosyl-L-methionine</keyword>
<evidence type="ECO:0000256" key="13">
    <source>
        <dbReference type="HAMAP-Rule" id="MF_01694"/>
    </source>
</evidence>
<comment type="caution">
    <text evidence="13">Lacks conserved residue(s) required for the propagation of feature annotation.</text>
</comment>
<dbReference type="HAMAP" id="MF_01694">
    <property type="entry name" value="BioB"/>
    <property type="match status" value="1"/>
</dbReference>
<gene>
    <name evidence="13 16" type="primary">bioB</name>
    <name evidence="16" type="ORF">EB812_00925</name>
</gene>
<dbReference type="GO" id="GO:0051539">
    <property type="term" value="F:4 iron, 4 sulfur cluster binding"/>
    <property type="evidence" value="ECO:0007669"/>
    <property type="project" value="UniProtKB-KW"/>
</dbReference>
<dbReference type="CDD" id="cd01335">
    <property type="entry name" value="Radical_SAM"/>
    <property type="match status" value="1"/>
</dbReference>
<evidence type="ECO:0000256" key="6">
    <source>
        <dbReference type="ARBA" id="ARBA00022691"/>
    </source>
</evidence>
<dbReference type="EC" id="2.8.1.6" evidence="3 13"/>
<evidence type="ECO:0000256" key="14">
    <source>
        <dbReference type="PIRSR" id="PIRSR001619-1"/>
    </source>
</evidence>
<keyword evidence="5 13" id="KW-0808">Transferase</keyword>
<dbReference type="SMART" id="SM00729">
    <property type="entry name" value="Elp3"/>
    <property type="match status" value="1"/>
</dbReference>
<dbReference type="InterPro" id="IPR002684">
    <property type="entry name" value="Biotin_synth/BioAB"/>
</dbReference>
<dbReference type="InterPro" id="IPR024177">
    <property type="entry name" value="Biotin_synthase"/>
</dbReference>
<keyword evidence="8 13" id="KW-0479">Metal-binding</keyword>
<dbReference type="EMBL" id="SIXC01000001">
    <property type="protein sequence ID" value="TBH81875.1"/>
    <property type="molecule type" value="Genomic_DNA"/>
</dbReference>
<feature type="domain" description="Radical SAM core" evidence="15">
    <location>
        <begin position="35"/>
        <end position="264"/>
    </location>
</feature>
<comment type="similarity">
    <text evidence="2 13">Belongs to the radical SAM superfamily. Biotin synthase family.</text>
</comment>
<dbReference type="Pfam" id="PF06968">
    <property type="entry name" value="BATS"/>
    <property type="match status" value="1"/>
</dbReference>
<evidence type="ECO:0000256" key="3">
    <source>
        <dbReference type="ARBA" id="ARBA00012236"/>
    </source>
</evidence>
<comment type="pathway">
    <text evidence="1 13">Cofactor biosynthesis; biotin biosynthesis; biotin from 7,8-diaminononanoate: step 2/2.</text>
</comment>
<dbReference type="Gene3D" id="3.20.20.70">
    <property type="entry name" value="Aldolase class I"/>
    <property type="match status" value="1"/>
</dbReference>
<dbReference type="SFLD" id="SFLDS00029">
    <property type="entry name" value="Radical_SAM"/>
    <property type="match status" value="1"/>
</dbReference>
<keyword evidence="7 13" id="KW-0001">2Fe-2S</keyword>
<comment type="function">
    <text evidence="13">Catalyzes the conversion of dethiobiotin (DTB) to biotin by the insertion of a sulfur atom into dethiobiotin via a radical-based mechanism.</text>
</comment>
<comment type="catalytic activity">
    <reaction evidence="12 13">
        <text>(4R,5S)-dethiobiotin + (sulfur carrier)-SH + 2 reduced [2Fe-2S]-[ferredoxin] + 2 S-adenosyl-L-methionine = (sulfur carrier)-H + biotin + 2 5'-deoxyadenosine + 2 L-methionine + 2 oxidized [2Fe-2S]-[ferredoxin]</text>
        <dbReference type="Rhea" id="RHEA:22060"/>
        <dbReference type="Rhea" id="RHEA-COMP:10000"/>
        <dbReference type="Rhea" id="RHEA-COMP:10001"/>
        <dbReference type="Rhea" id="RHEA-COMP:14737"/>
        <dbReference type="Rhea" id="RHEA-COMP:14739"/>
        <dbReference type="ChEBI" id="CHEBI:17319"/>
        <dbReference type="ChEBI" id="CHEBI:29917"/>
        <dbReference type="ChEBI" id="CHEBI:33737"/>
        <dbReference type="ChEBI" id="CHEBI:33738"/>
        <dbReference type="ChEBI" id="CHEBI:57586"/>
        <dbReference type="ChEBI" id="CHEBI:57844"/>
        <dbReference type="ChEBI" id="CHEBI:59789"/>
        <dbReference type="ChEBI" id="CHEBI:64428"/>
        <dbReference type="ChEBI" id="CHEBI:149473"/>
        <dbReference type="EC" id="2.8.1.6"/>
    </reaction>
</comment>
<dbReference type="SUPFAM" id="SSF102114">
    <property type="entry name" value="Radical SAM enzymes"/>
    <property type="match status" value="1"/>
</dbReference>
<dbReference type="AlphaFoldDB" id="A0A6H3FF08"/>
<dbReference type="PANTHER" id="PTHR22976:SF2">
    <property type="entry name" value="BIOTIN SYNTHASE, MITOCHONDRIAL"/>
    <property type="match status" value="1"/>
</dbReference>
<dbReference type="SFLD" id="SFLDG01060">
    <property type="entry name" value="BATS_domain_containing"/>
    <property type="match status" value="1"/>
</dbReference>
<evidence type="ECO:0000256" key="4">
    <source>
        <dbReference type="ARBA" id="ARBA00022485"/>
    </source>
</evidence>
<evidence type="ECO:0000256" key="7">
    <source>
        <dbReference type="ARBA" id="ARBA00022714"/>
    </source>
</evidence>
<dbReference type="InterPro" id="IPR007197">
    <property type="entry name" value="rSAM"/>
</dbReference>
<dbReference type="NCBIfam" id="TIGR00433">
    <property type="entry name" value="bioB"/>
    <property type="match status" value="1"/>
</dbReference>
<accession>A0A6H3FF08</accession>
<evidence type="ECO:0000313" key="16">
    <source>
        <dbReference type="EMBL" id="TBH81875.1"/>
    </source>
</evidence>
<dbReference type="SFLD" id="SFLDG01278">
    <property type="entry name" value="biotin_synthase_like"/>
    <property type="match status" value="1"/>
</dbReference>
<dbReference type="InterPro" id="IPR006638">
    <property type="entry name" value="Elp3/MiaA/NifB-like_rSAM"/>
</dbReference>
<dbReference type="InterPro" id="IPR010722">
    <property type="entry name" value="BATS_dom"/>
</dbReference>
<sequence>MIKSLAVGTPIQALDLLALPLSRLLKQATALREAIFGRRIVLCAIINARSGNCAMDCRFCSQSRHNHTPIDIFPLLPDAELRERILRMAALPVAHIGIVTSGAALSGEEFSRLRACIAALPTAVKPRVCASLGRLAAEQLTDLAAAGLSRYHHNLETSQAYYPHVCTTQTWEQRRETVLRGMRVGFTACTGGLFGLGESWEDRVAFAFSLKKLGVRQVPMNFLHPHPQTPLAGQPPLTAEEALRIVALFRHILPTATLRICGGRPVVLGDRQAEAFAAGANALMTGDYLTTHGQCLESDLNMLARLGLEVDGDGVCAAAS</sequence>
<organism evidence="16 17">
    <name type="scientific">Desulfovibrio legallii</name>
    <dbReference type="NCBI Taxonomy" id="571438"/>
    <lineage>
        <taxon>Bacteria</taxon>
        <taxon>Pseudomonadati</taxon>
        <taxon>Thermodesulfobacteriota</taxon>
        <taxon>Desulfovibrionia</taxon>
        <taxon>Desulfovibrionales</taxon>
        <taxon>Desulfovibrionaceae</taxon>
        <taxon>Desulfovibrio</taxon>
    </lineage>
</organism>
<dbReference type="SMART" id="SM00876">
    <property type="entry name" value="BATS"/>
    <property type="match status" value="1"/>
</dbReference>
<keyword evidence="17" id="KW-1185">Reference proteome</keyword>
<comment type="cofactor">
    <cofactor evidence="14">
        <name>[2Fe-2S] cluster</name>
        <dbReference type="ChEBI" id="CHEBI:190135"/>
    </cofactor>
    <text evidence="14">Binds 1 [2Fe-2S] cluster. The cluster is coordinated with 3 cysteines and 1 arginine.</text>
</comment>
<keyword evidence="4 13" id="KW-0004">4Fe-4S</keyword>
<comment type="cofactor">
    <cofactor evidence="13 14">
        <name>[4Fe-4S] cluster</name>
        <dbReference type="ChEBI" id="CHEBI:49883"/>
    </cofactor>
    <text evidence="13 14">Binds 1 [4Fe-4S] cluster. The cluster is coordinated with 3 cysteines and an exchangeable S-adenosyl-L-methionine.</text>
</comment>
<evidence type="ECO:0000256" key="11">
    <source>
        <dbReference type="ARBA" id="ARBA00023014"/>
    </source>
</evidence>
<evidence type="ECO:0000313" key="17">
    <source>
        <dbReference type="Proteomes" id="UP000292919"/>
    </source>
</evidence>
<evidence type="ECO:0000256" key="8">
    <source>
        <dbReference type="ARBA" id="ARBA00022723"/>
    </source>
</evidence>
<evidence type="ECO:0000256" key="12">
    <source>
        <dbReference type="ARBA" id="ARBA00051157"/>
    </source>
</evidence>
<dbReference type="RefSeq" id="WP_130957710.1">
    <property type="nucleotide sequence ID" value="NZ_JAQDZC010000008.1"/>
</dbReference>